<protein>
    <recommendedName>
        <fullName evidence="3">CHAD domain-containing protein</fullName>
    </recommendedName>
</protein>
<evidence type="ECO:0008006" key="3">
    <source>
        <dbReference type="Google" id="ProtNLM"/>
    </source>
</evidence>
<dbReference type="Proteomes" id="UP000595197">
    <property type="component" value="Chromosome"/>
</dbReference>
<reference evidence="1" key="1">
    <citation type="submission" date="2021-02" db="EMBL/GenBank/DDBJ databases">
        <title>Skermanella TT6 skin isolate.</title>
        <authorList>
            <person name="Lee K."/>
            <person name="Ganzorig M."/>
        </authorList>
    </citation>
    <scope>NUCLEOTIDE SEQUENCE</scope>
    <source>
        <strain evidence="1">TT6</strain>
    </source>
</reference>
<name>A0ABX7AZG4_9PROT</name>
<proteinExistence type="predicted"/>
<sequence>MPDRTSVEVSIEYEMHMLQDGAWQPAVESPSAATLLKAAEKVLALRGLDGVRVVRATRFGGFDHSDRTILLKWVAPGRTDPDPAGLPTLGARTPCRTRRDFHREQARDDIRVLLARFLEPRRMTPLELIHSVRHTTELASGKGMVEGAIQRAAMAQVQGAKDASKAGKARYIELIDAVHKAIEALHADDRKHSIPQIEAGKFLAVVWEIESRFPDAEEFSYHCLRALTRYLMGAGSWGEKLSRLVLLVQPGLEIRHYRLLDMLAAEILDAPPSLRELRGGRLRPDQTVILLAELHAGTFSYPEGGPLVGLARLNTLMKANLLPRCRTVLRRRLLAELSGRSALRPDEGLFQEIEAVGALGRWLSEVNPGLGADEEIRATLEQRIGSVLTEARVATELEGLRTRSERIDRLSRLIRMVPGERDKTRLRRHLAGLMETEPLLRETAGGRRSVVETVEALVDLQSSIRLAGLADDAAGPVLDELDGAVFEALRNGVMGVKKPLAERIAMLLKVCGQVSFPEGRARTFVAETLERAMKSPDFQTTWAKRFGSEAERKQGMAKLQSALWSVGFPGAAA</sequence>
<keyword evidence="2" id="KW-1185">Reference proteome</keyword>
<evidence type="ECO:0000313" key="1">
    <source>
        <dbReference type="EMBL" id="QQP87470.1"/>
    </source>
</evidence>
<accession>A0ABX7AZG4</accession>
<organism evidence="1 2">
    <name type="scientific">Skermanella cutis</name>
    <dbReference type="NCBI Taxonomy" id="2775420"/>
    <lineage>
        <taxon>Bacteria</taxon>
        <taxon>Pseudomonadati</taxon>
        <taxon>Pseudomonadota</taxon>
        <taxon>Alphaproteobacteria</taxon>
        <taxon>Rhodospirillales</taxon>
        <taxon>Azospirillaceae</taxon>
        <taxon>Skermanella</taxon>
    </lineage>
</organism>
<gene>
    <name evidence="1" type="ORF">IGS68_15280</name>
</gene>
<evidence type="ECO:0000313" key="2">
    <source>
        <dbReference type="Proteomes" id="UP000595197"/>
    </source>
</evidence>
<dbReference type="EMBL" id="CP067420">
    <property type="protein sequence ID" value="QQP87470.1"/>
    <property type="molecule type" value="Genomic_DNA"/>
</dbReference>
<dbReference type="RefSeq" id="WP_201070603.1">
    <property type="nucleotide sequence ID" value="NZ_CP067420.1"/>
</dbReference>